<dbReference type="OrthoDB" id="239262at2759"/>
<evidence type="ECO:0000313" key="14">
    <source>
        <dbReference type="EMBL" id="CEF97497.1"/>
    </source>
</evidence>
<protein>
    <recommendedName>
        <fullName evidence="5 11">Superoxide dismutase</fullName>
        <ecNumber evidence="5 11">1.15.1.1</ecNumber>
    </recommendedName>
</protein>
<dbReference type="InterPro" id="IPR019833">
    <property type="entry name" value="Mn/Fe_SOD_BS"/>
</dbReference>
<feature type="binding site" evidence="10">
    <location>
        <position position="182"/>
    </location>
    <ligand>
        <name>Mn(2+)</name>
        <dbReference type="ChEBI" id="CHEBI:29035"/>
    </ligand>
</feature>
<dbReference type="Gene3D" id="1.10.287.990">
    <property type="entry name" value="Fe,Mn superoxide dismutase (SOD) domain"/>
    <property type="match status" value="1"/>
</dbReference>
<gene>
    <name evidence="15" type="ORF">BE221DRAFT_165429</name>
    <name evidence="14" type="ORF">OT_ostta04g01400</name>
</gene>
<evidence type="ECO:0000256" key="5">
    <source>
        <dbReference type="ARBA" id="ARBA00012682"/>
    </source>
</evidence>
<dbReference type="InterPro" id="IPR001189">
    <property type="entry name" value="Mn/Fe_SOD"/>
</dbReference>
<dbReference type="PANTHER" id="PTHR11404:SF6">
    <property type="entry name" value="SUPEROXIDE DISMUTASE [MN], MITOCHONDRIAL"/>
    <property type="match status" value="1"/>
</dbReference>
<reference evidence="14" key="2">
    <citation type="journal article" date="2014" name="BMC Genomics">
        <title>An improved genome of the model marine alga Ostreococcus tauri unfolds by assessing Illumina de novo assemblies.</title>
        <authorList>
            <person name="Blanc-Mathieu R."/>
            <person name="Verhelst B."/>
            <person name="Derelle E."/>
            <person name="Rombauts S."/>
            <person name="Bouget F.Y."/>
            <person name="Carre I."/>
            <person name="Chateau A."/>
            <person name="Eyre-Walker A."/>
            <person name="Grimsley N."/>
            <person name="Moreau H."/>
            <person name="Piegu B."/>
            <person name="Rivals E."/>
            <person name="Schackwitz W."/>
            <person name="Van de Peer Y."/>
            <person name="Piganeau G."/>
        </authorList>
    </citation>
    <scope>NUCLEOTIDE SEQUENCE</scope>
    <source>
        <strain evidence="14">RCC4221</strain>
    </source>
</reference>
<dbReference type="STRING" id="70448.A0A090M4A0"/>
<accession>A0A454XVS1</accession>
<evidence type="ECO:0000313" key="15">
    <source>
        <dbReference type="EMBL" id="OUS49337.1"/>
    </source>
</evidence>
<dbReference type="Proteomes" id="UP000195557">
    <property type="component" value="Unassembled WGS sequence"/>
</dbReference>
<evidence type="ECO:0000256" key="1">
    <source>
        <dbReference type="ARBA" id="ARBA00001936"/>
    </source>
</evidence>
<dbReference type="InterPro" id="IPR019832">
    <property type="entry name" value="Mn/Fe_SOD_C"/>
</dbReference>
<evidence type="ECO:0000256" key="4">
    <source>
        <dbReference type="ARBA" id="ARBA00008714"/>
    </source>
</evidence>
<dbReference type="AlphaFoldDB" id="A0A090M4A0"/>
<dbReference type="EC" id="1.15.1.1" evidence="5 11"/>
<dbReference type="InterPro" id="IPR036314">
    <property type="entry name" value="SOD_C_sf"/>
</dbReference>
<comment type="function">
    <text evidence="2">Destroys superoxide anion radicals which are normally produced within the cells and which are toxic to biological systems.</text>
</comment>
<keyword evidence="7 11" id="KW-0560">Oxidoreductase</keyword>
<organism evidence="14 16">
    <name type="scientific">Ostreococcus tauri</name>
    <name type="common">Marine green alga</name>
    <dbReference type="NCBI Taxonomy" id="70448"/>
    <lineage>
        <taxon>Eukaryota</taxon>
        <taxon>Viridiplantae</taxon>
        <taxon>Chlorophyta</taxon>
        <taxon>Mamiellophyceae</taxon>
        <taxon>Mamiellales</taxon>
        <taxon>Bathycoccaceae</taxon>
        <taxon>Ostreococcus</taxon>
    </lineage>
</organism>
<comment type="subcellular location">
    <subcellularLocation>
        <location evidence="3">Mitochondrion matrix</location>
    </subcellularLocation>
</comment>
<comment type="catalytic activity">
    <reaction evidence="9 11">
        <text>2 superoxide + 2 H(+) = H2O2 + O2</text>
        <dbReference type="Rhea" id="RHEA:20696"/>
        <dbReference type="ChEBI" id="CHEBI:15378"/>
        <dbReference type="ChEBI" id="CHEBI:15379"/>
        <dbReference type="ChEBI" id="CHEBI:16240"/>
        <dbReference type="ChEBI" id="CHEBI:18421"/>
        <dbReference type="EC" id="1.15.1.1"/>
    </reaction>
</comment>
<keyword evidence="8" id="KW-0464">Manganese</keyword>
<evidence type="ECO:0000313" key="16">
    <source>
        <dbReference type="Proteomes" id="UP000009170"/>
    </source>
</evidence>
<evidence type="ECO:0000256" key="11">
    <source>
        <dbReference type="RuleBase" id="RU000414"/>
    </source>
</evidence>
<evidence type="ECO:0000256" key="10">
    <source>
        <dbReference type="PIRSR" id="PIRSR000349-1"/>
    </source>
</evidence>
<evidence type="ECO:0000256" key="2">
    <source>
        <dbReference type="ARBA" id="ARBA00002170"/>
    </source>
</evidence>
<dbReference type="PROSITE" id="PS00088">
    <property type="entry name" value="SOD_MN"/>
    <property type="match status" value="1"/>
</dbReference>
<dbReference type="GO" id="GO:0004784">
    <property type="term" value="F:superoxide dismutase activity"/>
    <property type="evidence" value="ECO:0007669"/>
    <property type="project" value="UniProtKB-EC"/>
</dbReference>
<reference evidence="15" key="3">
    <citation type="submission" date="2017-04" db="EMBL/GenBank/DDBJ databases">
        <title>Population genomics of picophytoplankton unveils novel chromosome hypervariability.</title>
        <authorList>
            <consortium name="DOE Joint Genome Institute"/>
            <person name="Blanc-Mathieu R."/>
            <person name="Krasovec M."/>
            <person name="Hebrard M."/>
            <person name="Yau S."/>
            <person name="Desgranges E."/>
            <person name="Martin J."/>
            <person name="Schackwitz W."/>
            <person name="Kuo A."/>
            <person name="Salin G."/>
            <person name="Donnadieu C."/>
            <person name="Desdevises Y."/>
            <person name="Sanchez-Ferandin S."/>
            <person name="Moreau H."/>
            <person name="Rivals E."/>
            <person name="Grigoriev I.V."/>
            <person name="Grimsley N."/>
            <person name="Eyre-Walker A."/>
            <person name="Piganeau G."/>
        </authorList>
    </citation>
    <scope>NUCLEOTIDE SEQUENCE [LARGE SCALE GENOMIC DNA]</scope>
    <source>
        <strain evidence="15">RCC 1115</strain>
    </source>
</reference>
<feature type="binding site" evidence="10">
    <location>
        <position position="186"/>
    </location>
    <ligand>
        <name>Mn(2+)</name>
        <dbReference type="ChEBI" id="CHEBI:29035"/>
    </ligand>
</feature>
<dbReference type="SUPFAM" id="SSF46609">
    <property type="entry name" value="Fe,Mn superoxide dismutase (SOD), N-terminal domain"/>
    <property type="match status" value="1"/>
</dbReference>
<proteinExistence type="inferred from homology"/>
<dbReference type="EMBL" id="CAID01000004">
    <property type="protein sequence ID" value="CEF97497.1"/>
    <property type="molecule type" value="Genomic_DNA"/>
</dbReference>
<feature type="domain" description="Manganese/iron superoxide dismutase N-terminal" evidence="12">
    <location>
        <begin position="26"/>
        <end position="104"/>
    </location>
</feature>
<dbReference type="PANTHER" id="PTHR11404">
    <property type="entry name" value="SUPEROXIDE DISMUTASE 2"/>
    <property type="match status" value="1"/>
</dbReference>
<feature type="binding site" evidence="10">
    <location>
        <position position="49"/>
    </location>
    <ligand>
        <name>Mn(2+)</name>
        <dbReference type="ChEBI" id="CHEBI:29035"/>
    </ligand>
</feature>
<feature type="binding site" evidence="10">
    <location>
        <position position="97"/>
    </location>
    <ligand>
        <name>Mn(2+)</name>
        <dbReference type="ChEBI" id="CHEBI:29035"/>
    </ligand>
</feature>
<dbReference type="SUPFAM" id="SSF54719">
    <property type="entry name" value="Fe,Mn superoxide dismutase (SOD), C-terminal domain"/>
    <property type="match status" value="1"/>
</dbReference>
<accession>A0A1Y5IKZ5</accession>
<dbReference type="GO" id="GO:0005759">
    <property type="term" value="C:mitochondrial matrix"/>
    <property type="evidence" value="ECO:0007669"/>
    <property type="project" value="UniProtKB-SubCell"/>
</dbReference>
<dbReference type="PRINTS" id="PR01703">
    <property type="entry name" value="MNSODISMTASE"/>
</dbReference>
<name>A0A090M4A0_OSTTA</name>
<dbReference type="GO" id="GO:0030145">
    <property type="term" value="F:manganese ion binding"/>
    <property type="evidence" value="ECO:0007669"/>
    <property type="project" value="TreeGrafter"/>
</dbReference>
<evidence type="ECO:0000256" key="8">
    <source>
        <dbReference type="ARBA" id="ARBA00023211"/>
    </source>
</evidence>
<evidence type="ECO:0000256" key="3">
    <source>
        <dbReference type="ARBA" id="ARBA00004305"/>
    </source>
</evidence>
<keyword evidence="16" id="KW-1185">Reference proteome</keyword>
<keyword evidence="6 10" id="KW-0479">Metal-binding</keyword>
<evidence type="ECO:0000259" key="13">
    <source>
        <dbReference type="Pfam" id="PF02777"/>
    </source>
</evidence>
<dbReference type="Proteomes" id="UP000009170">
    <property type="component" value="Unassembled WGS sequence"/>
</dbReference>
<comment type="cofactor">
    <cofactor evidence="1">
        <name>Mn(2+)</name>
        <dbReference type="ChEBI" id="CHEBI:29035"/>
    </cofactor>
</comment>
<dbReference type="Pfam" id="PF02777">
    <property type="entry name" value="Sod_Fe_C"/>
    <property type="match status" value="1"/>
</dbReference>
<comment type="similarity">
    <text evidence="4 11">Belongs to the iron/manganese superoxide dismutase family.</text>
</comment>
<dbReference type="Gene3D" id="3.55.40.20">
    <property type="entry name" value="Iron/manganese superoxide dismutase, C-terminal domain"/>
    <property type="match status" value="1"/>
</dbReference>
<evidence type="ECO:0000256" key="6">
    <source>
        <dbReference type="ARBA" id="ARBA00022723"/>
    </source>
</evidence>
<dbReference type="InterPro" id="IPR019831">
    <property type="entry name" value="Mn/Fe_SOD_N"/>
</dbReference>
<dbReference type="FunFam" id="1.10.287.990:FF:000001">
    <property type="entry name" value="Superoxide dismutase"/>
    <property type="match status" value="1"/>
</dbReference>
<evidence type="ECO:0000256" key="7">
    <source>
        <dbReference type="ARBA" id="ARBA00023002"/>
    </source>
</evidence>
<reference evidence="14 16" key="1">
    <citation type="journal article" date="2006" name="Proc. Natl. Acad. Sci. U.S.A.">
        <title>Genome analysis of the smallest free-living eukaryote Ostreococcus tauri unveils many unique features.</title>
        <authorList>
            <person name="Derelle E."/>
            <person name="Ferraz C."/>
            <person name="Rombauts S."/>
            <person name="Rouze P."/>
            <person name="Worden A.Z."/>
            <person name="Robbens S."/>
            <person name="Partensky F."/>
            <person name="Degroeve S."/>
            <person name="Echeynie S."/>
            <person name="Cooke R."/>
            <person name="Saeys Y."/>
            <person name="Wuyts J."/>
            <person name="Jabbari K."/>
            <person name="Bowler C."/>
            <person name="Panaud O."/>
            <person name="Piegu B."/>
            <person name="Ball S.G."/>
            <person name="Ral J.-P."/>
            <person name="Bouget F.-Y."/>
            <person name="Piganeau G."/>
            <person name="De Baets B."/>
            <person name="Picard A."/>
            <person name="Delseny M."/>
            <person name="Demaille J."/>
            <person name="Van de Peer Y."/>
            <person name="Moreau H."/>
        </authorList>
    </citation>
    <scope>NUCLEOTIDE SEQUENCE [LARGE SCALE GENOMIC DNA]</scope>
    <source>
        <strain evidence="14 16">OTTH0595</strain>
    </source>
</reference>
<dbReference type="EMBL" id="KZ155771">
    <property type="protein sequence ID" value="OUS49337.1"/>
    <property type="molecule type" value="Genomic_DNA"/>
</dbReference>
<dbReference type="Pfam" id="PF00081">
    <property type="entry name" value="Sod_Fe_N"/>
    <property type="match status" value="1"/>
</dbReference>
<accession>A0A090M4A0</accession>
<dbReference type="InParanoid" id="A0A090M4A0"/>
<dbReference type="PIRSF" id="PIRSF000349">
    <property type="entry name" value="SODismutase"/>
    <property type="match status" value="1"/>
</dbReference>
<dbReference type="FunFam" id="3.55.40.20:FF:000002">
    <property type="entry name" value="Superoxide dismutase"/>
    <property type="match status" value="1"/>
</dbReference>
<evidence type="ECO:0000256" key="9">
    <source>
        <dbReference type="ARBA" id="ARBA00049204"/>
    </source>
</evidence>
<evidence type="ECO:0000259" key="12">
    <source>
        <dbReference type="Pfam" id="PF00081"/>
    </source>
</evidence>
<dbReference type="InterPro" id="IPR050265">
    <property type="entry name" value="Fe/Mn_Superoxide_Dismutase"/>
</dbReference>
<dbReference type="InterPro" id="IPR036324">
    <property type="entry name" value="Mn/Fe_SOD_N_sf"/>
</dbReference>
<dbReference type="FunCoup" id="A0A090M4A0">
    <property type="interactions" value="1172"/>
</dbReference>
<comment type="function">
    <text evidence="11">Destroys radicals which are normally produced within the cells and which are toxic to biological systems.</text>
</comment>
<feature type="domain" description="Manganese/iron superoxide dismutase C-terminal" evidence="13">
    <location>
        <begin position="113"/>
        <end position="214"/>
    </location>
</feature>
<sequence>MLRRAASTLARRTKGSITSRSFVTAELPDLEYDFSALEPVISGEIMELHHQKHHKAYVTNFNVAQEKLAEAQAKGDFSTAIAMQPAIKFNGGGHVNHSMFWKCLTAPKDYALPEGALLKMIERDFGSLSAMQDTFTAATVAVQGSGWGWLGYDKANKRLAVTTTANQDPCVTTGLTPILGVDVWEHAYYLQYKNLRPDYVKNIWKIINWKNVAENLNSAM</sequence>